<evidence type="ECO:0000256" key="3">
    <source>
        <dbReference type="ARBA" id="ARBA00022723"/>
    </source>
</evidence>
<dbReference type="InterPro" id="IPR013482">
    <property type="entry name" value="Molybde_CF_guanTrfase"/>
</dbReference>
<dbReference type="GO" id="GO:0005525">
    <property type="term" value="F:GTP binding"/>
    <property type="evidence" value="ECO:0007669"/>
    <property type="project" value="UniProtKB-UniRule"/>
</dbReference>
<dbReference type="CDD" id="cd02503">
    <property type="entry name" value="MobA"/>
    <property type="match status" value="1"/>
</dbReference>
<evidence type="ECO:0000256" key="6">
    <source>
        <dbReference type="ARBA" id="ARBA00023134"/>
    </source>
</evidence>
<dbReference type="RefSeq" id="WP_145085253.1">
    <property type="nucleotide sequence ID" value="NZ_CP036298.1"/>
</dbReference>
<feature type="binding site" evidence="8">
    <location>
        <position position="115"/>
    </location>
    <ligand>
        <name>GTP</name>
        <dbReference type="ChEBI" id="CHEBI:37565"/>
    </ligand>
</feature>
<accession>A0A518GGD6</accession>
<dbReference type="GO" id="GO:0061603">
    <property type="term" value="F:molybdenum cofactor guanylyltransferase activity"/>
    <property type="evidence" value="ECO:0007669"/>
    <property type="project" value="UniProtKB-EC"/>
</dbReference>
<evidence type="ECO:0000256" key="5">
    <source>
        <dbReference type="ARBA" id="ARBA00022842"/>
    </source>
</evidence>
<keyword evidence="6 8" id="KW-0342">GTP-binding</keyword>
<sequence length="214" mass="23376">MPTEIPEEGNSSYRLSEAHCPAYVLAGGKSSRFGTDKALVAIDGTPQLLRLQQQLLQAGHTVAFVSDRANRYAQLGIESLEDVESEAGPMSGLAAALVDRQAKLGEGWLLLVGCDQFLWQPAWFGELARRGAGNLHVVAFQSESRAAPAGFAQPVPAVYHTSLLPTVLDCLTRQQRSLRRLLPEIASCSVTTPSNPRQWTFNTPDELDELLRHQ</sequence>
<dbReference type="AlphaFoldDB" id="A0A518GGD6"/>
<evidence type="ECO:0000256" key="2">
    <source>
        <dbReference type="ARBA" id="ARBA00022679"/>
    </source>
</evidence>
<keyword evidence="5 8" id="KW-0460">Magnesium</keyword>
<dbReference type="OrthoDB" id="9788394at2"/>
<dbReference type="HAMAP" id="MF_00316">
    <property type="entry name" value="MobA"/>
    <property type="match status" value="1"/>
</dbReference>
<keyword evidence="1 8" id="KW-0963">Cytoplasm</keyword>
<dbReference type="Proteomes" id="UP000318017">
    <property type="component" value="Chromosome"/>
</dbReference>
<comment type="cofactor">
    <cofactor evidence="8">
        <name>Mg(2+)</name>
        <dbReference type="ChEBI" id="CHEBI:18420"/>
    </cofactor>
</comment>
<evidence type="ECO:0000256" key="7">
    <source>
        <dbReference type="ARBA" id="ARBA00023150"/>
    </source>
</evidence>
<evidence type="ECO:0000313" key="11">
    <source>
        <dbReference type="Proteomes" id="UP000318017"/>
    </source>
</evidence>
<feature type="binding site" evidence="8">
    <location>
        <position position="115"/>
    </location>
    <ligand>
        <name>Mg(2+)</name>
        <dbReference type="ChEBI" id="CHEBI:18420"/>
    </ligand>
</feature>
<protein>
    <recommendedName>
        <fullName evidence="8">Probable molybdenum cofactor guanylyltransferase</fullName>
        <shortName evidence="8">MoCo guanylyltransferase</shortName>
        <ecNumber evidence="8">2.7.7.77</ecNumber>
    </recommendedName>
    <alternativeName>
        <fullName evidence="8">GTP:molybdopterin guanylyltransferase</fullName>
    </alternativeName>
    <alternativeName>
        <fullName evidence="8">Mo-MPT guanylyltransferase</fullName>
    </alternativeName>
    <alternativeName>
        <fullName evidence="8">Molybdopterin guanylyltransferase</fullName>
    </alternativeName>
    <alternativeName>
        <fullName evidence="8">Molybdopterin-guanine dinucleotide synthase</fullName>
        <shortName evidence="8">MGD synthase</shortName>
    </alternativeName>
</protein>
<gene>
    <name evidence="8" type="primary">mobA</name>
    <name evidence="10" type="ORF">Q31a_60000</name>
</gene>
<dbReference type="GO" id="GO:0005737">
    <property type="term" value="C:cytoplasm"/>
    <property type="evidence" value="ECO:0007669"/>
    <property type="project" value="UniProtKB-SubCell"/>
</dbReference>
<feature type="domain" description="MobA-like NTP transferase" evidence="9">
    <location>
        <begin position="22"/>
        <end position="183"/>
    </location>
</feature>
<proteinExistence type="inferred from homology"/>
<keyword evidence="2 8" id="KW-0808">Transferase</keyword>
<dbReference type="SUPFAM" id="SSF53448">
    <property type="entry name" value="Nucleotide-diphospho-sugar transferases"/>
    <property type="match status" value="1"/>
</dbReference>
<dbReference type="Gene3D" id="3.90.550.10">
    <property type="entry name" value="Spore Coat Polysaccharide Biosynthesis Protein SpsA, Chain A"/>
    <property type="match status" value="1"/>
</dbReference>
<comment type="subcellular location">
    <subcellularLocation>
        <location evidence="8">Cytoplasm</location>
    </subcellularLocation>
</comment>
<name>A0A518GGD6_9BACT</name>
<feature type="binding site" evidence="8">
    <location>
        <begin position="25"/>
        <end position="27"/>
    </location>
    <ligand>
        <name>GTP</name>
        <dbReference type="ChEBI" id="CHEBI:37565"/>
    </ligand>
</feature>
<feature type="binding site" evidence="8">
    <location>
        <position position="37"/>
    </location>
    <ligand>
        <name>GTP</name>
        <dbReference type="ChEBI" id="CHEBI:37565"/>
    </ligand>
</feature>
<dbReference type="PANTHER" id="PTHR19136:SF81">
    <property type="entry name" value="MOLYBDENUM COFACTOR GUANYLYLTRANSFERASE"/>
    <property type="match status" value="1"/>
</dbReference>
<keyword evidence="7 8" id="KW-0501">Molybdenum cofactor biosynthesis</keyword>
<evidence type="ECO:0000313" key="10">
    <source>
        <dbReference type="EMBL" id="QDV27608.1"/>
    </source>
</evidence>
<evidence type="ECO:0000256" key="4">
    <source>
        <dbReference type="ARBA" id="ARBA00022741"/>
    </source>
</evidence>
<dbReference type="InterPro" id="IPR025877">
    <property type="entry name" value="MobA-like_NTP_Trfase"/>
</dbReference>
<keyword evidence="11" id="KW-1185">Reference proteome</keyword>
<dbReference type="KEGG" id="ahel:Q31a_60000"/>
<comment type="function">
    <text evidence="8">Transfers a GMP moiety from GTP to Mo-molybdopterin (Mo-MPT) cofactor (Moco or molybdenum cofactor) to form Mo-molybdopterin guanine dinucleotide (Mo-MGD) cofactor.</text>
</comment>
<evidence type="ECO:0000256" key="1">
    <source>
        <dbReference type="ARBA" id="ARBA00022490"/>
    </source>
</evidence>
<dbReference type="GO" id="GO:0046872">
    <property type="term" value="F:metal ion binding"/>
    <property type="evidence" value="ECO:0007669"/>
    <property type="project" value="UniProtKB-KW"/>
</dbReference>
<dbReference type="PANTHER" id="PTHR19136">
    <property type="entry name" value="MOLYBDENUM COFACTOR GUANYLYLTRANSFERASE"/>
    <property type="match status" value="1"/>
</dbReference>
<evidence type="ECO:0000256" key="8">
    <source>
        <dbReference type="HAMAP-Rule" id="MF_00316"/>
    </source>
</evidence>
<keyword evidence="3 8" id="KW-0479">Metal-binding</keyword>
<dbReference type="EC" id="2.7.7.77" evidence="8"/>
<evidence type="ECO:0000259" key="9">
    <source>
        <dbReference type="Pfam" id="PF12804"/>
    </source>
</evidence>
<comment type="caution">
    <text evidence="8">Lacks conserved residue(s) required for the propagation of feature annotation.</text>
</comment>
<comment type="domain">
    <text evidence="8">The N-terminal domain determines nucleotide recognition and specific binding, while the C-terminal domain determines the specific binding to the target protein.</text>
</comment>
<comment type="catalytic activity">
    <reaction evidence="8">
        <text>Mo-molybdopterin + GTP + H(+) = Mo-molybdopterin guanine dinucleotide + diphosphate</text>
        <dbReference type="Rhea" id="RHEA:34243"/>
        <dbReference type="ChEBI" id="CHEBI:15378"/>
        <dbReference type="ChEBI" id="CHEBI:33019"/>
        <dbReference type="ChEBI" id="CHEBI:37565"/>
        <dbReference type="ChEBI" id="CHEBI:71302"/>
        <dbReference type="ChEBI" id="CHEBI:71310"/>
        <dbReference type="EC" id="2.7.7.77"/>
    </reaction>
</comment>
<comment type="similarity">
    <text evidence="8">Belongs to the MobA family.</text>
</comment>
<organism evidence="10 11">
    <name type="scientific">Aureliella helgolandensis</name>
    <dbReference type="NCBI Taxonomy" id="2527968"/>
    <lineage>
        <taxon>Bacteria</taxon>
        <taxon>Pseudomonadati</taxon>
        <taxon>Planctomycetota</taxon>
        <taxon>Planctomycetia</taxon>
        <taxon>Pirellulales</taxon>
        <taxon>Pirellulaceae</taxon>
        <taxon>Aureliella</taxon>
    </lineage>
</organism>
<reference evidence="10 11" key="1">
    <citation type="submission" date="2019-02" db="EMBL/GenBank/DDBJ databases">
        <title>Deep-cultivation of Planctomycetes and their phenomic and genomic characterization uncovers novel biology.</title>
        <authorList>
            <person name="Wiegand S."/>
            <person name="Jogler M."/>
            <person name="Boedeker C."/>
            <person name="Pinto D."/>
            <person name="Vollmers J."/>
            <person name="Rivas-Marin E."/>
            <person name="Kohn T."/>
            <person name="Peeters S.H."/>
            <person name="Heuer A."/>
            <person name="Rast P."/>
            <person name="Oberbeckmann S."/>
            <person name="Bunk B."/>
            <person name="Jeske O."/>
            <person name="Meyerdierks A."/>
            <person name="Storesund J.E."/>
            <person name="Kallscheuer N."/>
            <person name="Luecker S."/>
            <person name="Lage O.M."/>
            <person name="Pohl T."/>
            <person name="Merkel B.J."/>
            <person name="Hornburger P."/>
            <person name="Mueller R.-W."/>
            <person name="Bruemmer F."/>
            <person name="Labrenz M."/>
            <person name="Spormann A.M."/>
            <person name="Op den Camp H."/>
            <person name="Overmann J."/>
            <person name="Amann R."/>
            <person name="Jetten M.S.M."/>
            <person name="Mascher T."/>
            <person name="Medema M.H."/>
            <person name="Devos D.P."/>
            <person name="Kaster A.-K."/>
            <person name="Ovreas L."/>
            <person name="Rohde M."/>
            <person name="Galperin M.Y."/>
            <person name="Jogler C."/>
        </authorList>
    </citation>
    <scope>NUCLEOTIDE SEQUENCE [LARGE SCALE GENOMIC DNA]</scope>
    <source>
        <strain evidence="10 11">Q31a</strain>
    </source>
</reference>
<dbReference type="Pfam" id="PF12804">
    <property type="entry name" value="NTP_transf_3"/>
    <property type="match status" value="1"/>
</dbReference>
<feature type="binding site" evidence="8">
    <location>
        <position position="82"/>
    </location>
    <ligand>
        <name>GTP</name>
        <dbReference type="ChEBI" id="CHEBI:37565"/>
    </ligand>
</feature>
<keyword evidence="4 8" id="KW-0547">Nucleotide-binding</keyword>
<dbReference type="InterPro" id="IPR029044">
    <property type="entry name" value="Nucleotide-diphossugar_trans"/>
</dbReference>
<dbReference type="EMBL" id="CP036298">
    <property type="protein sequence ID" value="QDV27608.1"/>
    <property type="molecule type" value="Genomic_DNA"/>
</dbReference>
<dbReference type="GO" id="GO:0006777">
    <property type="term" value="P:Mo-molybdopterin cofactor biosynthetic process"/>
    <property type="evidence" value="ECO:0007669"/>
    <property type="project" value="UniProtKB-KW"/>
</dbReference>